<evidence type="ECO:0000313" key="2">
    <source>
        <dbReference type="Proteomes" id="UP001187192"/>
    </source>
</evidence>
<comment type="caution">
    <text evidence="1">The sequence shown here is derived from an EMBL/GenBank/DDBJ whole genome shotgun (WGS) entry which is preliminary data.</text>
</comment>
<name>A0AA88DTW7_FICCA</name>
<proteinExistence type="predicted"/>
<dbReference type="Proteomes" id="UP001187192">
    <property type="component" value="Unassembled WGS sequence"/>
</dbReference>
<protein>
    <submittedName>
        <fullName evidence="1">Uncharacterized protein</fullName>
    </submittedName>
</protein>
<accession>A0AA88DTW7</accession>
<reference evidence="1" key="1">
    <citation type="submission" date="2023-07" db="EMBL/GenBank/DDBJ databases">
        <title>draft genome sequence of fig (Ficus carica).</title>
        <authorList>
            <person name="Takahashi T."/>
            <person name="Nishimura K."/>
        </authorList>
    </citation>
    <scope>NUCLEOTIDE SEQUENCE</scope>
</reference>
<sequence>MGREESGIVENRERFWGIERIWSRCSKEGNSVKSGMQCHKSWDPLGADLGAILVQGRTRKASALLDRVSGRSSSRVDLTIPWAARSGSLATDSSWGIVASRAAPVHDGELCGASCEGQCTFPGGSNDAARRRILGR</sequence>
<organism evidence="1 2">
    <name type="scientific">Ficus carica</name>
    <name type="common">Common fig</name>
    <dbReference type="NCBI Taxonomy" id="3494"/>
    <lineage>
        <taxon>Eukaryota</taxon>
        <taxon>Viridiplantae</taxon>
        <taxon>Streptophyta</taxon>
        <taxon>Embryophyta</taxon>
        <taxon>Tracheophyta</taxon>
        <taxon>Spermatophyta</taxon>
        <taxon>Magnoliopsida</taxon>
        <taxon>eudicotyledons</taxon>
        <taxon>Gunneridae</taxon>
        <taxon>Pentapetalae</taxon>
        <taxon>rosids</taxon>
        <taxon>fabids</taxon>
        <taxon>Rosales</taxon>
        <taxon>Moraceae</taxon>
        <taxon>Ficeae</taxon>
        <taxon>Ficus</taxon>
    </lineage>
</organism>
<keyword evidence="2" id="KW-1185">Reference proteome</keyword>
<gene>
    <name evidence="1" type="ORF">TIFTF001_030870</name>
</gene>
<dbReference type="EMBL" id="BTGU01000117">
    <property type="protein sequence ID" value="GMN61787.1"/>
    <property type="molecule type" value="Genomic_DNA"/>
</dbReference>
<dbReference type="AlphaFoldDB" id="A0AA88DTW7"/>
<evidence type="ECO:0000313" key="1">
    <source>
        <dbReference type="EMBL" id="GMN61787.1"/>
    </source>
</evidence>